<feature type="compositionally biased region" description="Polar residues" evidence="2">
    <location>
        <begin position="1240"/>
        <end position="1249"/>
    </location>
</feature>
<feature type="domain" description="CKK" evidence="4">
    <location>
        <begin position="1253"/>
        <end position="1403"/>
    </location>
</feature>
<feature type="region of interest" description="Disordered" evidence="2">
    <location>
        <begin position="709"/>
        <end position="728"/>
    </location>
</feature>
<evidence type="ECO:0000313" key="5">
    <source>
        <dbReference type="EMBL" id="KAG8233031.1"/>
    </source>
</evidence>
<dbReference type="GO" id="GO:0005516">
    <property type="term" value="F:calmodulin binding"/>
    <property type="evidence" value="ECO:0007669"/>
    <property type="project" value="InterPro"/>
</dbReference>
<feature type="compositionally biased region" description="Basic and acidic residues" evidence="2">
    <location>
        <begin position="888"/>
        <end position="971"/>
    </location>
</feature>
<dbReference type="Pfam" id="PF17095">
    <property type="entry name" value="CAMSAP_CC1"/>
    <property type="match status" value="1"/>
</dbReference>
<feature type="compositionally biased region" description="Low complexity" evidence="2">
    <location>
        <begin position="1121"/>
        <end position="1131"/>
    </location>
</feature>
<sequence length="1410" mass="154172">MSGRLLFVLTFFHCFCPLCLSLGGLPPAAYPRNSQGVAHKRSFQQSISPIPDLRSGLASPMACAQTPPAPGSSKSTTPGSSSGGATSTPSPSAPIPRRISHSGRHVNQSSLSLETPRRDEEEFVVHRGRGVMTLGRVASETVDTANGGSSPLPAAGKPSNWEDLKRTPSSSSFYAGRRSRRNSISDDSQLTIENFGGSKENLNIWNDTVSSLPHSGRAMTPTKSRDDLNVCVRSKPIPHRAEWEGPSEGFPVDPPHQQAVAVAVEPPIEQSPPMAPMESAEKSGAFAGSATRPAGTREKKTTFAALPSTTTWLQQVQRVDNDDLSEGSKESIKSDSMVVVESGVQLHDIRLKLEEKRRHIEGEKRRMEVVAGQQRQRVGKAAFLQAVVKGKGLSPHGHAEAEDLVSLRDMERVDQQQHRRSRPISPAQGSGGIEPHSMSTWARSKGPSSVILDNPESVSHFSAALEEVRSDIRRLAIQQQKHDVGMDDEPANSHQGEHFFLHGPAGGRRTWDSVDSVPPPFSLQQHHQQPVLTRWGAPSNNKSININQQPQVMYSGSSRPMTMYETPTQGNIWENEGTSYRDRNAAPEVEPRIERRLFSGQQQQHLHQNGGGDVGYQQQHTNGPSGPLYLHQHEGSSQPPFSLHQREEPVPEGKRSGQYDSGTAVHAPVPVPSVDDMEPQSISFIGNQPNAVPGPPRDLHLRISSGTRTYRISSPGHSGSQPERRHIASSLPPVDGAVESVQPNWMHVSKEPSSSLHTEGLRDGVTPEKGFYISLDGDGDTPRRPKPQLRRRQPNVINTPSSAPVSASRPVNSAKYSDEQFDLKSWDNMVGVGSEGESRSEEDEDGMKGPSSGSIDEDIKISGGGGGSAGGRGDNVGLVVDVAPEEMDPGRLDEMERRKERILLLSLQRRERQEEEKRRKEVEALQRREDAKAREEERQRKREEERRRRAEILEKYRLKRAIEEAEREGKQDPYLVKGNQVAPSSLRSNNSSGPRMRGGPGSRPRPKTIHVDSADTPEMRSGTLTPSRGRKGSGSSLAAHKPLQIHQMMDPEGLHVAVTYNLEGVVLAEPLEKLDLRSSGWSNHSECALLHQTDFADAGTTGRPNKGATYQRMTFKGRKSNSLVNLSGSGSDQEGMAFRHADTDSGLGRATPPRRAPSPGMGPHGRHLPSPSGSGSDQEGMAFRHADTDSGLGRATPPRRAPSPGMGPHGRHLPSPSGPGSLPPGCMTRRRPFGDDGASDISSTPSSMLEYTGPRLYKQPTTKSNRGIILNAVEYCVFPGVVNREAKRRVLEEIDRSLSKHFLILFRDSGCQFRALYSYSPEGMGEEVMMGASPQGGQDQVIKLYGTGPRNVTERMFDKFFKYNSGGKCFSQVHTKHLTVTIDAFTIHNSLWQGKKAVNLPNKKDLTLII</sequence>
<accession>A0A8K0P454</accession>
<dbReference type="GO" id="GO:0030507">
    <property type="term" value="F:spectrin binding"/>
    <property type="evidence" value="ECO:0007669"/>
    <property type="project" value="InterPro"/>
</dbReference>
<dbReference type="InterPro" id="IPR014797">
    <property type="entry name" value="CKK_CAMSAP"/>
</dbReference>
<feature type="chain" id="PRO_5035457092" description="CKK domain-containing protein" evidence="3">
    <location>
        <begin position="22"/>
        <end position="1410"/>
    </location>
</feature>
<feature type="region of interest" description="Disordered" evidence="2">
    <location>
        <begin position="49"/>
        <end position="126"/>
    </location>
</feature>
<feature type="compositionally biased region" description="Low complexity" evidence="2">
    <location>
        <begin position="1213"/>
        <end position="1225"/>
    </location>
</feature>
<dbReference type="OrthoDB" id="2125658at2759"/>
<dbReference type="Proteomes" id="UP000792457">
    <property type="component" value="Unassembled WGS sequence"/>
</dbReference>
<dbReference type="PANTHER" id="PTHR21595">
    <property type="entry name" value="PATRONIN"/>
    <property type="match status" value="1"/>
</dbReference>
<comment type="domain">
    <text evidence="1">The CKK domain binds microtubules.</text>
</comment>
<feature type="region of interest" description="Disordered" evidence="2">
    <location>
        <begin position="412"/>
        <end position="448"/>
    </location>
</feature>
<dbReference type="GO" id="GO:0031122">
    <property type="term" value="P:cytoplasmic microtubule organization"/>
    <property type="evidence" value="ECO:0007669"/>
    <property type="project" value="TreeGrafter"/>
</dbReference>
<protein>
    <recommendedName>
        <fullName evidence="4">CKK domain-containing protein</fullName>
    </recommendedName>
</protein>
<feature type="compositionally biased region" description="Basic and acidic residues" evidence="2">
    <location>
        <begin position="115"/>
        <end position="125"/>
    </location>
</feature>
<evidence type="ECO:0000313" key="6">
    <source>
        <dbReference type="Proteomes" id="UP000792457"/>
    </source>
</evidence>
<dbReference type="PANTHER" id="PTHR21595:SF0">
    <property type="entry name" value="PATRONIN"/>
    <property type="match status" value="1"/>
</dbReference>
<dbReference type="EMBL" id="KZ308682">
    <property type="protein sequence ID" value="KAG8233031.1"/>
    <property type="molecule type" value="Genomic_DNA"/>
</dbReference>
<feature type="compositionally biased region" description="Basic residues" evidence="2">
    <location>
        <begin position="784"/>
        <end position="793"/>
    </location>
</feature>
<dbReference type="GO" id="GO:0031175">
    <property type="term" value="P:neuron projection development"/>
    <property type="evidence" value="ECO:0007669"/>
    <property type="project" value="InterPro"/>
</dbReference>
<feature type="compositionally biased region" description="Low complexity" evidence="2">
    <location>
        <begin position="71"/>
        <end position="90"/>
    </location>
</feature>
<dbReference type="SMART" id="SM01051">
    <property type="entry name" value="CAMSAP_CKK"/>
    <property type="match status" value="1"/>
</dbReference>
<dbReference type="InterPro" id="IPR031372">
    <property type="entry name" value="CAMSAP_CC1"/>
</dbReference>
<keyword evidence="6" id="KW-1185">Reference proteome</keyword>
<feature type="region of interest" description="Disordered" evidence="2">
    <location>
        <begin position="1121"/>
        <end position="1261"/>
    </location>
</feature>
<feature type="region of interest" description="Disordered" evidence="2">
    <location>
        <begin position="748"/>
        <end position="1036"/>
    </location>
</feature>
<feature type="compositionally biased region" description="Polar residues" evidence="2">
    <location>
        <begin position="981"/>
        <end position="990"/>
    </location>
</feature>
<feature type="region of interest" description="Disordered" evidence="2">
    <location>
        <begin position="269"/>
        <end position="299"/>
    </location>
</feature>
<feature type="signal peptide" evidence="3">
    <location>
        <begin position="1"/>
        <end position="21"/>
    </location>
</feature>
<dbReference type="Pfam" id="PF08683">
    <property type="entry name" value="CAMSAP_CKK"/>
    <property type="match status" value="1"/>
</dbReference>
<dbReference type="FunFam" id="3.10.20.360:FF:000002">
    <property type="entry name" value="Patronin, isoform M"/>
    <property type="match status" value="1"/>
</dbReference>
<keyword evidence="1" id="KW-0493">Microtubule</keyword>
<dbReference type="GO" id="GO:0051011">
    <property type="term" value="F:microtubule minus-end binding"/>
    <property type="evidence" value="ECO:0007669"/>
    <property type="project" value="TreeGrafter"/>
</dbReference>
<reference evidence="5" key="2">
    <citation type="submission" date="2017-10" db="EMBL/GenBank/DDBJ databases">
        <title>Ladona fulva Genome sequencing and assembly.</title>
        <authorList>
            <person name="Murali S."/>
            <person name="Richards S."/>
            <person name="Bandaranaike D."/>
            <person name="Bellair M."/>
            <person name="Blankenburg K."/>
            <person name="Chao H."/>
            <person name="Dinh H."/>
            <person name="Doddapaneni H."/>
            <person name="Dugan-Rocha S."/>
            <person name="Elkadiri S."/>
            <person name="Gnanaolivu R."/>
            <person name="Hernandez B."/>
            <person name="Skinner E."/>
            <person name="Javaid M."/>
            <person name="Lee S."/>
            <person name="Li M."/>
            <person name="Ming W."/>
            <person name="Munidasa M."/>
            <person name="Muniz J."/>
            <person name="Nguyen L."/>
            <person name="Hughes D."/>
            <person name="Osuji N."/>
            <person name="Pu L.-L."/>
            <person name="Puazo M."/>
            <person name="Qu C."/>
            <person name="Quiroz J."/>
            <person name="Raj R."/>
            <person name="Weissenberger G."/>
            <person name="Xin Y."/>
            <person name="Zou X."/>
            <person name="Han Y."/>
            <person name="Worley K."/>
            <person name="Muzny D."/>
            <person name="Gibbs R."/>
        </authorList>
    </citation>
    <scope>NUCLEOTIDE SEQUENCE</scope>
    <source>
        <strain evidence="5">Sampled in the wild</strain>
    </source>
</reference>
<dbReference type="InterPro" id="IPR032940">
    <property type="entry name" value="CAMSAP"/>
</dbReference>
<feature type="compositionally biased region" description="Gly residues" evidence="2">
    <location>
        <begin position="862"/>
        <end position="874"/>
    </location>
</feature>
<name>A0A8K0P454_LADFU</name>
<feature type="compositionally biased region" description="Low complexity" evidence="2">
    <location>
        <begin position="800"/>
        <end position="814"/>
    </location>
</feature>
<keyword evidence="3" id="KW-0732">Signal</keyword>
<gene>
    <name evidence="5" type="ORF">J437_LFUL012171</name>
</gene>
<dbReference type="Gene3D" id="3.10.20.360">
    <property type="entry name" value="CKK domain"/>
    <property type="match status" value="1"/>
</dbReference>
<evidence type="ECO:0000256" key="1">
    <source>
        <dbReference type="PROSITE-ProRule" id="PRU00841"/>
    </source>
</evidence>
<proteinExistence type="inferred from homology"/>
<dbReference type="InterPro" id="IPR038209">
    <property type="entry name" value="CKK_dom_sf"/>
</dbReference>
<reference evidence="5" key="1">
    <citation type="submission" date="2013-04" db="EMBL/GenBank/DDBJ databases">
        <authorList>
            <person name="Qu J."/>
            <person name="Murali S.C."/>
            <person name="Bandaranaike D."/>
            <person name="Bellair M."/>
            <person name="Blankenburg K."/>
            <person name="Chao H."/>
            <person name="Dinh H."/>
            <person name="Doddapaneni H."/>
            <person name="Downs B."/>
            <person name="Dugan-Rocha S."/>
            <person name="Elkadiri S."/>
            <person name="Gnanaolivu R.D."/>
            <person name="Hernandez B."/>
            <person name="Javaid M."/>
            <person name="Jayaseelan J.C."/>
            <person name="Lee S."/>
            <person name="Li M."/>
            <person name="Ming W."/>
            <person name="Munidasa M."/>
            <person name="Muniz J."/>
            <person name="Nguyen L."/>
            <person name="Ongeri F."/>
            <person name="Osuji N."/>
            <person name="Pu L.-L."/>
            <person name="Puazo M."/>
            <person name="Qu C."/>
            <person name="Quiroz J."/>
            <person name="Raj R."/>
            <person name="Weissenberger G."/>
            <person name="Xin Y."/>
            <person name="Zou X."/>
            <person name="Han Y."/>
            <person name="Richards S."/>
            <person name="Worley K."/>
            <person name="Muzny D."/>
            <person name="Gibbs R."/>
        </authorList>
    </citation>
    <scope>NUCLEOTIDE SEQUENCE</scope>
    <source>
        <strain evidence="5">Sampled in the wild</strain>
    </source>
</reference>
<evidence type="ECO:0000256" key="3">
    <source>
        <dbReference type="SAM" id="SignalP"/>
    </source>
</evidence>
<dbReference type="GO" id="GO:0007026">
    <property type="term" value="P:negative regulation of microtubule depolymerization"/>
    <property type="evidence" value="ECO:0007669"/>
    <property type="project" value="TreeGrafter"/>
</dbReference>
<evidence type="ECO:0000259" key="4">
    <source>
        <dbReference type="PROSITE" id="PS51508"/>
    </source>
</evidence>
<dbReference type="SUPFAM" id="SSF50346">
    <property type="entry name" value="PRC-barrel domain"/>
    <property type="match status" value="1"/>
</dbReference>
<evidence type="ECO:0000256" key="2">
    <source>
        <dbReference type="SAM" id="MobiDB-lite"/>
    </source>
</evidence>
<feature type="region of interest" description="Disordered" evidence="2">
    <location>
        <begin position="601"/>
        <end position="672"/>
    </location>
</feature>
<dbReference type="GO" id="GO:0036449">
    <property type="term" value="C:microtubule minus-end"/>
    <property type="evidence" value="ECO:0007669"/>
    <property type="project" value="TreeGrafter"/>
</dbReference>
<feature type="compositionally biased region" description="Polar residues" evidence="2">
    <location>
        <begin position="709"/>
        <end position="721"/>
    </location>
</feature>
<dbReference type="PROSITE" id="PS51508">
    <property type="entry name" value="CKK"/>
    <property type="match status" value="1"/>
</dbReference>
<feature type="compositionally biased region" description="Basic and acidic residues" evidence="2">
    <location>
        <begin position="644"/>
        <end position="657"/>
    </location>
</feature>
<feature type="region of interest" description="Disordered" evidence="2">
    <location>
        <begin position="141"/>
        <end position="181"/>
    </location>
</feature>
<comment type="caution">
    <text evidence="5">The sequence shown here is derived from an EMBL/GenBank/DDBJ whole genome shotgun (WGS) entry which is preliminary data.</text>
</comment>
<organism evidence="5 6">
    <name type="scientific">Ladona fulva</name>
    <name type="common">Scarce chaser dragonfly</name>
    <name type="synonym">Libellula fulva</name>
    <dbReference type="NCBI Taxonomy" id="123851"/>
    <lineage>
        <taxon>Eukaryota</taxon>
        <taxon>Metazoa</taxon>
        <taxon>Ecdysozoa</taxon>
        <taxon>Arthropoda</taxon>
        <taxon>Hexapoda</taxon>
        <taxon>Insecta</taxon>
        <taxon>Pterygota</taxon>
        <taxon>Palaeoptera</taxon>
        <taxon>Odonata</taxon>
        <taxon>Epiprocta</taxon>
        <taxon>Anisoptera</taxon>
        <taxon>Libelluloidea</taxon>
        <taxon>Libellulidae</taxon>
        <taxon>Ladona</taxon>
    </lineage>
</organism>
<comment type="similarity">
    <text evidence="1">Belongs to the CAMSAP1 family.</text>
</comment>
<dbReference type="InterPro" id="IPR011033">
    <property type="entry name" value="PRC_barrel-like_sf"/>
</dbReference>
<feature type="compositionally biased region" description="Basic and acidic residues" evidence="2">
    <location>
        <begin position="816"/>
        <end position="825"/>
    </location>
</feature>